<feature type="region of interest" description="Disordered" evidence="6">
    <location>
        <begin position="432"/>
        <end position="462"/>
    </location>
</feature>
<reference evidence="8" key="1">
    <citation type="submission" date="2019-08" db="EMBL/GenBank/DDBJ databases">
        <title>The genome of the North American firefly Photinus pyralis.</title>
        <authorList>
            <consortium name="Photinus pyralis genome working group"/>
            <person name="Fallon T.R."/>
            <person name="Sander Lower S.E."/>
            <person name="Weng J.-K."/>
        </authorList>
    </citation>
    <scope>NUCLEOTIDE SEQUENCE</scope>
    <source>
        <strain evidence="8">TRF0915ILg1</strain>
        <tissue evidence="8">Whole body</tissue>
    </source>
</reference>
<dbReference type="OrthoDB" id="411372at2759"/>
<feature type="region of interest" description="Disordered" evidence="6">
    <location>
        <begin position="621"/>
        <end position="643"/>
    </location>
</feature>
<feature type="region of interest" description="Disordered" evidence="6">
    <location>
        <begin position="772"/>
        <end position="798"/>
    </location>
</feature>
<evidence type="ECO:0000256" key="1">
    <source>
        <dbReference type="ARBA" id="ARBA00022723"/>
    </source>
</evidence>
<dbReference type="PROSITE" id="PS50103">
    <property type="entry name" value="ZF_C3H1"/>
    <property type="match status" value="2"/>
</dbReference>
<feature type="compositionally biased region" description="Acidic residues" evidence="6">
    <location>
        <begin position="44"/>
        <end position="61"/>
    </location>
</feature>
<dbReference type="InterPro" id="IPR000571">
    <property type="entry name" value="Znf_CCCH"/>
</dbReference>
<comment type="caution">
    <text evidence="8">The sequence shown here is derived from an EMBL/GenBank/DDBJ whole genome shotgun (WGS) entry which is preliminary data.</text>
</comment>
<feature type="domain" description="C3H1-type" evidence="7">
    <location>
        <begin position="301"/>
        <end position="328"/>
    </location>
</feature>
<evidence type="ECO:0000256" key="5">
    <source>
        <dbReference type="PROSITE-ProRule" id="PRU00723"/>
    </source>
</evidence>
<feature type="zinc finger region" description="C3H1-type" evidence="5">
    <location>
        <begin position="301"/>
        <end position="328"/>
    </location>
</feature>
<dbReference type="AlphaFoldDB" id="A0A8K0CEU3"/>
<dbReference type="GO" id="GO:0003723">
    <property type="term" value="F:RNA binding"/>
    <property type="evidence" value="ECO:0007669"/>
    <property type="project" value="InterPro"/>
</dbReference>
<feature type="compositionally biased region" description="Gly residues" evidence="6">
    <location>
        <begin position="1160"/>
        <end position="1177"/>
    </location>
</feature>
<feature type="compositionally biased region" description="Basic and acidic residues" evidence="6">
    <location>
        <begin position="284"/>
        <end position="294"/>
    </location>
</feature>
<evidence type="ECO:0000256" key="4">
    <source>
        <dbReference type="ARBA" id="ARBA00022833"/>
    </source>
</evidence>
<name>A0A8K0CEU3_IGNLU</name>
<feature type="region of interest" description="Disordered" evidence="6">
    <location>
        <begin position="678"/>
        <end position="701"/>
    </location>
</feature>
<dbReference type="InterPro" id="IPR036855">
    <property type="entry name" value="Znf_CCCH_sf"/>
</dbReference>
<dbReference type="EMBL" id="VTPC01090587">
    <property type="protein sequence ID" value="KAF2882847.1"/>
    <property type="molecule type" value="Genomic_DNA"/>
</dbReference>
<dbReference type="Pfam" id="PF00642">
    <property type="entry name" value="zf-CCCH"/>
    <property type="match status" value="1"/>
</dbReference>
<proteinExistence type="predicted"/>
<feature type="compositionally biased region" description="Basic residues" evidence="6">
    <location>
        <begin position="1200"/>
        <end position="1213"/>
    </location>
</feature>
<dbReference type="SUPFAM" id="SSF90229">
    <property type="entry name" value="CCCH zinc finger"/>
    <property type="match status" value="2"/>
</dbReference>
<feature type="compositionally biased region" description="Basic and acidic residues" evidence="6">
    <location>
        <begin position="263"/>
        <end position="275"/>
    </location>
</feature>
<evidence type="ECO:0000256" key="6">
    <source>
        <dbReference type="SAM" id="MobiDB-lite"/>
    </source>
</evidence>
<keyword evidence="3 5" id="KW-0863">Zinc-finger</keyword>
<feature type="compositionally biased region" description="Basic and acidic residues" evidence="6">
    <location>
        <begin position="433"/>
        <end position="462"/>
    </location>
</feature>
<evidence type="ECO:0000256" key="3">
    <source>
        <dbReference type="ARBA" id="ARBA00022771"/>
    </source>
</evidence>
<evidence type="ECO:0000313" key="8">
    <source>
        <dbReference type="EMBL" id="KAF2882847.1"/>
    </source>
</evidence>
<organism evidence="8 9">
    <name type="scientific">Ignelater luminosus</name>
    <name type="common">Cucubano</name>
    <name type="synonym">Pyrophorus luminosus</name>
    <dbReference type="NCBI Taxonomy" id="2038154"/>
    <lineage>
        <taxon>Eukaryota</taxon>
        <taxon>Metazoa</taxon>
        <taxon>Ecdysozoa</taxon>
        <taxon>Arthropoda</taxon>
        <taxon>Hexapoda</taxon>
        <taxon>Insecta</taxon>
        <taxon>Pterygota</taxon>
        <taxon>Neoptera</taxon>
        <taxon>Endopterygota</taxon>
        <taxon>Coleoptera</taxon>
        <taxon>Polyphaga</taxon>
        <taxon>Elateriformia</taxon>
        <taxon>Elateroidea</taxon>
        <taxon>Elateridae</taxon>
        <taxon>Agrypninae</taxon>
        <taxon>Pyrophorini</taxon>
        <taxon>Ignelater</taxon>
    </lineage>
</organism>
<dbReference type="GO" id="GO:0005634">
    <property type="term" value="C:nucleus"/>
    <property type="evidence" value="ECO:0007669"/>
    <property type="project" value="TreeGrafter"/>
</dbReference>
<feature type="compositionally biased region" description="Pro residues" evidence="6">
    <location>
        <begin position="26"/>
        <end position="43"/>
    </location>
</feature>
<dbReference type="GO" id="GO:0045892">
    <property type="term" value="P:negative regulation of DNA-templated transcription"/>
    <property type="evidence" value="ECO:0007669"/>
    <property type="project" value="InterPro"/>
</dbReference>
<feature type="compositionally biased region" description="Basic and acidic residues" evidence="6">
    <location>
        <begin position="951"/>
        <end position="962"/>
    </location>
</feature>
<keyword evidence="4 5" id="KW-0862">Zinc</keyword>
<evidence type="ECO:0000313" key="9">
    <source>
        <dbReference type="Proteomes" id="UP000801492"/>
    </source>
</evidence>
<sequence>MALVCDLKSDNIQPQQEPNKEEPSPATDPSPTTSPPPAAPPPNEDLEDGEIEDDDDDDEIPEPAATEQTLTNTSEPSQTQSNSVSTPNNKFTLNETKFSHNNRPGGRFDRPDRHNIRYEDRKRGHLTEAEKSVMHLHKMERLERLEREKRERYKREQATVTDDFAITIEKAIANVLKKDKKQISEDEKEEEEKRGKKRKKKDKDKKKTKQRRTTSPKPDEYDENEMMNIRKGSPDVKSQPKDRTRSPSPRSDYDSYDSSTSSDRSRDDRKDWKRDHGNKRSRSRNRDRGEDCPYSHDINLPMKLELCKFYLMDCCAKRDKCLYMHSEFPCKFYHTGLRCQAGDSCKFAHGKPLQEGFKQILFKHIETAPKEILGDFPRLSREGALNMINQAQKALEVKYGGGDKKDTATTETSGRSIIPSLFELNIPVPTELLSKDSENTKGKEKNEKPQGRERSRPSRWQDADPAETLALQEQQKQQLQMTFGIKGFYTERGDQDMRINSNGDIDMRTLPPQLNPLVQPALVPTVSQLSTENSSKVDINQYMRDAGLLKDIPKQDVDIRSRPQDVDIRQLNLDNQVNLAMDVDIRQIPQFDTQLSNTNNTDNDDNDNAADEPNLEIVVEEDITNQKAENDCDSNKGDIDSRISGFDNKDTDIRSISHFPENLPKKQRELFLRIQAQQKENVPENQKEASDEERNIDWYSDDDDDCRLTIKDDVEDTKVQKNEETLDTSQPAPIKPVEVIEKLGDLSKIDISEEVTKLLSSISQGNIVKETKTDAPKDPRLVAQSTDSSKPLVPADPRRARLGSTESKKMEKLSIYEQGSISIENASKDVDLRNIDRDMDLRPTFGDTDLRPTSGRPDIDLRQLGLPFKPIENYTPAKEIDASINSHSPMPWKVYLVDIPRPDYTGLKLSAHDAQTTGDPRLRKIFRLSTEEKDSPASPKESPKPATTVRMDPRRRREEKSTDSTQMNYTQQMNMLQQSAFYQSLTSNQKLLLNQELATRTDRSGSNDPTLNGILTNLGLIASSSTIIPNVNTAANTSALNILANVNNMNPMMPQAQMIQNPGLIAQNQNQQFVTQSVNPNILQQNPNIVNQMAQSIVQPGLLGAAPGVPNLPPDFQLNFDPRQGGLLGNAPPMNFNDNSDFNYNEDYYEGNNFVESGVGARGTGRGGNAGSGGGRGGFRDRQRRGRNFNNNRNNGGRNFRNRNRSNRSRTPP</sequence>
<evidence type="ECO:0000256" key="2">
    <source>
        <dbReference type="ARBA" id="ARBA00022737"/>
    </source>
</evidence>
<feature type="domain" description="C3H1-type" evidence="7">
    <location>
        <begin position="329"/>
        <end position="352"/>
    </location>
</feature>
<accession>A0A8K0CEU3</accession>
<feature type="region of interest" description="Disordered" evidence="6">
    <location>
        <begin position="175"/>
        <end position="294"/>
    </location>
</feature>
<dbReference type="GO" id="GO:0008270">
    <property type="term" value="F:zinc ion binding"/>
    <property type="evidence" value="ECO:0007669"/>
    <property type="project" value="UniProtKB-KW"/>
</dbReference>
<dbReference type="PANTHER" id="PTHR13119">
    <property type="entry name" value="ZINC FINGER CCCH DOMAIN-CONTAINING PROTEI"/>
    <property type="match status" value="1"/>
</dbReference>
<feature type="region of interest" description="Disordered" evidence="6">
    <location>
        <begin position="1"/>
        <end position="128"/>
    </location>
</feature>
<feature type="zinc finger region" description="C3H1-type" evidence="5">
    <location>
        <begin position="329"/>
        <end position="352"/>
    </location>
</feature>
<feature type="compositionally biased region" description="Basic and acidic residues" evidence="6">
    <location>
        <begin position="106"/>
        <end position="128"/>
    </location>
</feature>
<dbReference type="PANTHER" id="PTHR13119:SF12">
    <property type="entry name" value="PROTEIN SUPPRESSOR OF SABLE"/>
    <property type="match status" value="1"/>
</dbReference>
<feature type="compositionally biased region" description="Low complexity" evidence="6">
    <location>
        <begin position="246"/>
        <end position="262"/>
    </location>
</feature>
<feature type="compositionally biased region" description="Basic residues" evidence="6">
    <location>
        <begin position="195"/>
        <end position="214"/>
    </location>
</feature>
<feature type="compositionally biased region" description="Low complexity" evidence="6">
    <location>
        <begin position="936"/>
        <end position="946"/>
    </location>
</feature>
<feature type="compositionally biased region" description="Polar residues" evidence="6">
    <location>
        <begin position="66"/>
        <end position="102"/>
    </location>
</feature>
<gene>
    <name evidence="8" type="ORF">ILUMI_23359</name>
</gene>
<feature type="compositionally biased region" description="Basic and acidic residues" evidence="6">
    <location>
        <begin position="628"/>
        <end position="643"/>
    </location>
</feature>
<protein>
    <recommendedName>
        <fullName evidence="7">C3H1-type domain-containing protein</fullName>
    </recommendedName>
</protein>
<keyword evidence="2" id="KW-0677">Repeat</keyword>
<dbReference type="SMART" id="SM00356">
    <property type="entry name" value="ZnF_C3H1"/>
    <property type="match status" value="2"/>
</dbReference>
<feature type="compositionally biased region" description="Low complexity" evidence="6">
    <location>
        <begin position="1188"/>
        <end position="1199"/>
    </location>
</feature>
<dbReference type="InterPro" id="IPR045124">
    <property type="entry name" value="Su(sable)-like"/>
</dbReference>
<feature type="region of interest" description="Disordered" evidence="6">
    <location>
        <begin position="928"/>
        <end position="967"/>
    </location>
</feature>
<feature type="compositionally biased region" description="Basic and acidic residues" evidence="6">
    <location>
        <begin position="232"/>
        <end position="245"/>
    </location>
</feature>
<keyword evidence="1 5" id="KW-0479">Metal-binding</keyword>
<dbReference type="Proteomes" id="UP000801492">
    <property type="component" value="Unassembled WGS sequence"/>
</dbReference>
<feature type="region of interest" description="Disordered" evidence="6">
    <location>
        <begin position="1160"/>
        <end position="1213"/>
    </location>
</feature>
<evidence type="ECO:0000259" key="7">
    <source>
        <dbReference type="PROSITE" id="PS50103"/>
    </source>
</evidence>
<feature type="compositionally biased region" description="Basic and acidic residues" evidence="6">
    <location>
        <begin position="681"/>
        <end position="696"/>
    </location>
</feature>
<keyword evidence="9" id="KW-1185">Reference proteome</keyword>